<dbReference type="Proteomes" id="UP001228376">
    <property type="component" value="Unassembled WGS sequence"/>
</dbReference>
<proteinExistence type="predicted"/>
<dbReference type="EMBL" id="JAROCA020000001">
    <property type="protein sequence ID" value="MDY0405043.1"/>
    <property type="molecule type" value="Genomic_DNA"/>
</dbReference>
<accession>A0ABU5CFF5</accession>
<protein>
    <submittedName>
        <fullName evidence="2">DUF5776 domain-containing protein</fullName>
    </submittedName>
</protein>
<evidence type="ECO:0000259" key="1">
    <source>
        <dbReference type="Pfam" id="PF19087"/>
    </source>
</evidence>
<reference evidence="2 3" key="1">
    <citation type="submission" date="2023-10" db="EMBL/GenBank/DDBJ databases">
        <title>179-bfca-hs.</title>
        <authorList>
            <person name="Miliotis G."/>
            <person name="Sengupta P."/>
            <person name="Hameed A."/>
            <person name="Chuvochina M."/>
            <person name="Mcdonagh F."/>
            <person name="Simpson A.C."/>
            <person name="Singh N.K."/>
            <person name="Rekha P.D."/>
            <person name="Raman K."/>
            <person name="Hugenholtz P."/>
            <person name="Venkateswaran K."/>
        </authorList>
    </citation>
    <scope>NUCLEOTIDE SEQUENCE [LARGE SCALE GENOMIC DNA]</scope>
    <source>
        <strain evidence="2 3">179-BFC-A-HS</strain>
    </source>
</reference>
<evidence type="ECO:0000313" key="3">
    <source>
        <dbReference type="Proteomes" id="UP001228376"/>
    </source>
</evidence>
<dbReference type="InterPro" id="IPR044081">
    <property type="entry name" value="DUF5776"/>
</dbReference>
<gene>
    <name evidence="2" type="ORF">P5G51_006190</name>
</gene>
<organism evidence="2 3">
    <name type="scientific">Tigheibacillus jepli</name>
    <dbReference type="NCBI Taxonomy" id="3035914"/>
    <lineage>
        <taxon>Bacteria</taxon>
        <taxon>Bacillati</taxon>
        <taxon>Bacillota</taxon>
        <taxon>Bacilli</taxon>
        <taxon>Bacillales</taxon>
        <taxon>Bacillaceae</taxon>
        <taxon>Tigheibacillus</taxon>
    </lineage>
</organism>
<keyword evidence="3" id="KW-1185">Reference proteome</keyword>
<comment type="caution">
    <text evidence="2">The sequence shown here is derived from an EMBL/GenBank/DDBJ whole genome shotgun (WGS) entry which is preliminary data.</text>
</comment>
<evidence type="ECO:0000313" key="2">
    <source>
        <dbReference type="EMBL" id="MDY0405043.1"/>
    </source>
</evidence>
<sequence length="72" mass="8409">MIDPFLFTQLYGLNPLWTYHTADWNDKAVIVHKGEVFTVKKDKFPVGNGYMYQIKSGLYITANSSFVREFQK</sequence>
<dbReference type="RefSeq" id="WP_306068319.1">
    <property type="nucleotide sequence ID" value="NZ_JAROCA020000001.1"/>
</dbReference>
<dbReference type="Pfam" id="PF19087">
    <property type="entry name" value="DUF5776"/>
    <property type="match status" value="1"/>
</dbReference>
<feature type="domain" description="DUF5776" evidence="1">
    <location>
        <begin position="13"/>
        <end position="67"/>
    </location>
</feature>
<name>A0ABU5CFF5_9BACI</name>